<keyword evidence="8 18" id="KW-0812">Transmembrane</keyword>
<protein>
    <recommendedName>
        <fullName evidence="15">Circadian input-output histidine kinase CikA</fullName>
        <ecNumber evidence="4">2.7.13.3</ecNumber>
    </recommendedName>
</protein>
<keyword evidence="14 18" id="KW-0472">Membrane</keyword>
<dbReference type="InterPro" id="IPR011006">
    <property type="entry name" value="CheY-like_superfamily"/>
</dbReference>
<dbReference type="InterPro" id="IPR036097">
    <property type="entry name" value="HisK_dim/P_sf"/>
</dbReference>
<dbReference type="Pfam" id="PF02743">
    <property type="entry name" value="dCache_1"/>
    <property type="match status" value="1"/>
</dbReference>
<evidence type="ECO:0000256" key="16">
    <source>
        <dbReference type="PROSITE-ProRule" id="PRU00169"/>
    </source>
</evidence>
<keyword evidence="12 18" id="KW-1133">Transmembrane helix</keyword>
<gene>
    <name evidence="21" type="ORF">WA1_02155</name>
</gene>
<dbReference type="PANTHER" id="PTHR45339">
    <property type="entry name" value="HYBRID SIGNAL TRANSDUCTION HISTIDINE KINASE J"/>
    <property type="match status" value="1"/>
</dbReference>
<dbReference type="Pfam" id="PF00072">
    <property type="entry name" value="Response_reg"/>
    <property type="match status" value="1"/>
</dbReference>
<keyword evidence="10 21" id="KW-0418">Kinase</keyword>
<evidence type="ECO:0000256" key="6">
    <source>
        <dbReference type="ARBA" id="ARBA00022553"/>
    </source>
</evidence>
<dbReference type="SMART" id="SM00448">
    <property type="entry name" value="REC"/>
    <property type="match status" value="1"/>
</dbReference>
<dbReference type="InterPro" id="IPR003661">
    <property type="entry name" value="HisK_dim/P_dom"/>
</dbReference>
<dbReference type="InterPro" id="IPR033479">
    <property type="entry name" value="dCache_1"/>
</dbReference>
<keyword evidence="22" id="KW-1185">Reference proteome</keyword>
<evidence type="ECO:0000256" key="11">
    <source>
        <dbReference type="ARBA" id="ARBA00022840"/>
    </source>
</evidence>
<dbReference type="Gene3D" id="3.40.50.2300">
    <property type="match status" value="1"/>
</dbReference>
<keyword evidence="7" id="KW-0808">Transferase</keyword>
<reference evidence="21 22" key="1">
    <citation type="journal article" date="2013" name="Genome Biol. Evol.">
        <title>Genomes of Stigonematalean cyanobacteria (subsection V) and the evolution of oxygenic photosynthesis from prokaryotes to plastids.</title>
        <authorList>
            <person name="Dagan T."/>
            <person name="Roettger M."/>
            <person name="Stucken K."/>
            <person name="Landan G."/>
            <person name="Koch R."/>
            <person name="Major P."/>
            <person name="Gould S.B."/>
            <person name="Goremykin V.V."/>
            <person name="Rippka R."/>
            <person name="Tandeau de Marsac N."/>
            <person name="Gugger M."/>
            <person name="Lockhart P.J."/>
            <person name="Allen J.F."/>
            <person name="Brune I."/>
            <person name="Maus I."/>
            <person name="Puhler A."/>
            <person name="Martin W.F."/>
        </authorList>
    </citation>
    <scope>NUCLEOTIDE SEQUENCE [LARGE SCALE GENOMIC DNA]</scope>
    <source>
        <strain evidence="21 22">PCC 7110</strain>
    </source>
</reference>
<dbReference type="CDD" id="cd00082">
    <property type="entry name" value="HisKA"/>
    <property type="match status" value="1"/>
</dbReference>
<evidence type="ECO:0000256" key="4">
    <source>
        <dbReference type="ARBA" id="ARBA00012438"/>
    </source>
</evidence>
<dbReference type="STRING" id="128403.WA1_02155"/>
<feature type="transmembrane region" description="Helical" evidence="18">
    <location>
        <begin position="298"/>
        <end position="320"/>
    </location>
</feature>
<feature type="modified residue" description="4-aspartylphosphate" evidence="16">
    <location>
        <position position="670"/>
    </location>
</feature>
<dbReference type="PRINTS" id="PR00344">
    <property type="entry name" value="BCTRLSENSOR"/>
</dbReference>
<evidence type="ECO:0000256" key="2">
    <source>
        <dbReference type="ARBA" id="ARBA00004651"/>
    </source>
</evidence>
<dbReference type="FunFam" id="1.10.287.130:FF:000004">
    <property type="entry name" value="Ethylene receptor 1"/>
    <property type="match status" value="1"/>
</dbReference>
<dbReference type="Proteomes" id="UP000076925">
    <property type="component" value="Unassembled WGS sequence"/>
</dbReference>
<dbReference type="GO" id="GO:0005886">
    <property type="term" value="C:plasma membrane"/>
    <property type="evidence" value="ECO:0007669"/>
    <property type="project" value="UniProtKB-SubCell"/>
</dbReference>
<dbReference type="SUPFAM" id="SSF47384">
    <property type="entry name" value="Homodimeric domain of signal transducing histidine kinase"/>
    <property type="match status" value="1"/>
</dbReference>
<keyword evidence="9" id="KW-0547">Nucleotide-binding</keyword>
<dbReference type="AlphaFoldDB" id="A0A139XH17"/>
<keyword evidence="5" id="KW-1003">Cell membrane</keyword>
<dbReference type="InterPro" id="IPR036890">
    <property type="entry name" value="HATPase_C_sf"/>
</dbReference>
<evidence type="ECO:0000256" key="5">
    <source>
        <dbReference type="ARBA" id="ARBA00022475"/>
    </source>
</evidence>
<dbReference type="EC" id="2.7.13.3" evidence="4"/>
<sequence length="828" mass="93737">MNSWNQHLTTKVASSFLILSLFTVGVVGSVAFFKAREALKAAAFNRLRVTATLKEGEITRWFEDQQRDFLLVTQFPDVQANVKVLLNRPTTDLKYKISHALLSEYLKNVVKLKPNFKEVFIIDRTNKVILSTTEWRKNEYEILASITYIETVEAGNSFDPIFYVSADTNKPSVTLAAPLRDAKGMRQGVILSHLNLERIDQIVRERKGLGKSGETYLVGSLITQNTFISKEYSNTQEYPEGVSSKGIDDAMNGISGEDLYNNYANVPVIGVYRWLNDQDLALIIEMQQEEAFLPARQLAGTIVLVGLISVGFLLIGVYWLTRQLKISRQQLENYSRKLEQKAYEAEAANRAKSEFLANMSHELRTPLNTILGFTQLLTRDPSFHSSQLEQLEIISRSGEHLLTLINDVLSMSKIEAGRTTLNENGFDLYGMLDSLEEMFRQKAESKGLKLIFDRYPEVSRYVQTDESKLRQVLINLIGNAIKFTEEGGVAVRVKMGNGQTNQLTPQSGIDAPRPVSTTRKLHFEVEDTGLGIAPSEMGRLFRPFVQTQTGRKSQQGTGLGLTISQQFVHLMGGDIAVSSTLDRGTIFSFDLQISPMERLETQPQQKRRRVIAVAPNQPKYRILIVEDKWENRHLLFQMLTSLGFEVRGAENGLEGIHLWETWEPHLILMDMRMPVLDGYEATKRIKAHLRGQATTIIALTASAFDEERAVVLSAGCDDFVRKPFREEVILEKMAQFLGVRYVYDVKDEVESRKDQTTPSSFTLEPSSLRVMPPEWIAQLHQAALCTDEKQIFSLLEQIPEEYATLANSLVDLVENFRIDKIIDLTQVD</sequence>
<dbReference type="InterPro" id="IPR003594">
    <property type="entry name" value="HATPase_dom"/>
</dbReference>
<dbReference type="PROSITE" id="PS50110">
    <property type="entry name" value="RESPONSE_REGULATORY"/>
    <property type="match status" value="1"/>
</dbReference>
<keyword evidence="11" id="KW-0067">ATP-binding</keyword>
<evidence type="ECO:0000313" key="21">
    <source>
        <dbReference type="EMBL" id="KYC43971.1"/>
    </source>
</evidence>
<evidence type="ECO:0000256" key="7">
    <source>
        <dbReference type="ARBA" id="ARBA00022679"/>
    </source>
</evidence>
<accession>A0A139XH17</accession>
<dbReference type="SMART" id="SM00388">
    <property type="entry name" value="HisKA"/>
    <property type="match status" value="1"/>
</dbReference>
<dbReference type="Pfam" id="PF00512">
    <property type="entry name" value="HisKA"/>
    <property type="match status" value="1"/>
</dbReference>
<evidence type="ECO:0000259" key="19">
    <source>
        <dbReference type="PROSITE" id="PS50109"/>
    </source>
</evidence>
<dbReference type="Gene3D" id="3.30.450.20">
    <property type="entry name" value="PAS domain"/>
    <property type="match status" value="1"/>
</dbReference>
<dbReference type="FunFam" id="3.30.565.10:FF:000010">
    <property type="entry name" value="Sensor histidine kinase RcsC"/>
    <property type="match status" value="1"/>
</dbReference>
<evidence type="ECO:0000256" key="12">
    <source>
        <dbReference type="ARBA" id="ARBA00022989"/>
    </source>
</evidence>
<dbReference type="OrthoDB" id="502671at2"/>
<dbReference type="PROSITE" id="PS50109">
    <property type="entry name" value="HIS_KIN"/>
    <property type="match status" value="1"/>
</dbReference>
<evidence type="ECO:0000256" key="8">
    <source>
        <dbReference type="ARBA" id="ARBA00022692"/>
    </source>
</evidence>
<feature type="domain" description="Histidine kinase" evidence="19">
    <location>
        <begin position="358"/>
        <end position="595"/>
    </location>
</feature>
<organism evidence="21 22">
    <name type="scientific">Scytonema hofmannii PCC 7110</name>
    <dbReference type="NCBI Taxonomy" id="128403"/>
    <lineage>
        <taxon>Bacteria</taxon>
        <taxon>Bacillati</taxon>
        <taxon>Cyanobacteriota</taxon>
        <taxon>Cyanophyceae</taxon>
        <taxon>Nostocales</taxon>
        <taxon>Scytonemataceae</taxon>
        <taxon>Scytonema</taxon>
    </lineage>
</organism>
<feature type="domain" description="Response regulatory" evidence="20">
    <location>
        <begin position="621"/>
        <end position="737"/>
    </location>
</feature>
<evidence type="ECO:0000256" key="10">
    <source>
        <dbReference type="ARBA" id="ARBA00022777"/>
    </source>
</evidence>
<evidence type="ECO:0000256" key="9">
    <source>
        <dbReference type="ARBA" id="ARBA00022741"/>
    </source>
</evidence>
<feature type="transmembrane region" description="Helical" evidence="18">
    <location>
        <begin position="12"/>
        <end position="33"/>
    </location>
</feature>
<evidence type="ECO:0000256" key="15">
    <source>
        <dbReference type="ARBA" id="ARBA00074306"/>
    </source>
</evidence>
<proteinExistence type="inferred from homology"/>
<feature type="coiled-coil region" evidence="17">
    <location>
        <begin position="324"/>
        <end position="351"/>
    </location>
</feature>
<keyword evidence="13" id="KW-0902">Two-component regulatory system</keyword>
<comment type="subcellular location">
    <subcellularLocation>
        <location evidence="2">Cell membrane</location>
        <topology evidence="2">Multi-pass membrane protein</topology>
    </subcellularLocation>
</comment>
<evidence type="ECO:0000256" key="17">
    <source>
        <dbReference type="SAM" id="Coils"/>
    </source>
</evidence>
<keyword evidence="17" id="KW-0175">Coiled coil</keyword>
<dbReference type="CDD" id="cd18773">
    <property type="entry name" value="PDC1_HK_sensor"/>
    <property type="match status" value="1"/>
</dbReference>
<dbReference type="GO" id="GO:0005524">
    <property type="term" value="F:ATP binding"/>
    <property type="evidence" value="ECO:0007669"/>
    <property type="project" value="UniProtKB-KW"/>
</dbReference>
<evidence type="ECO:0000256" key="14">
    <source>
        <dbReference type="ARBA" id="ARBA00023136"/>
    </source>
</evidence>
<comment type="similarity">
    <text evidence="3">In the N-terminal section; belongs to the phytochrome family.</text>
</comment>
<evidence type="ECO:0000313" key="22">
    <source>
        <dbReference type="Proteomes" id="UP000076925"/>
    </source>
</evidence>
<dbReference type="Gene3D" id="3.30.565.10">
    <property type="entry name" value="Histidine kinase-like ATPase, C-terminal domain"/>
    <property type="match status" value="1"/>
</dbReference>
<name>A0A139XH17_9CYAN</name>
<dbReference type="InterPro" id="IPR005467">
    <property type="entry name" value="His_kinase_dom"/>
</dbReference>
<dbReference type="SUPFAM" id="SSF55874">
    <property type="entry name" value="ATPase domain of HSP90 chaperone/DNA topoisomerase II/histidine kinase"/>
    <property type="match status" value="1"/>
</dbReference>
<dbReference type="CDD" id="cd17546">
    <property type="entry name" value="REC_hyHK_CKI1_RcsC-like"/>
    <property type="match status" value="1"/>
</dbReference>
<dbReference type="Gene3D" id="1.10.287.130">
    <property type="match status" value="1"/>
</dbReference>
<comment type="catalytic activity">
    <reaction evidence="1">
        <text>ATP + protein L-histidine = ADP + protein N-phospho-L-histidine.</text>
        <dbReference type="EC" id="2.7.13.3"/>
    </reaction>
</comment>
<keyword evidence="6 16" id="KW-0597">Phosphoprotein</keyword>
<dbReference type="SMART" id="SM00387">
    <property type="entry name" value="HATPase_c"/>
    <property type="match status" value="1"/>
</dbReference>
<dbReference type="GO" id="GO:0000155">
    <property type="term" value="F:phosphorelay sensor kinase activity"/>
    <property type="evidence" value="ECO:0007669"/>
    <property type="project" value="InterPro"/>
</dbReference>
<dbReference type="Pfam" id="PF02518">
    <property type="entry name" value="HATPase_c"/>
    <property type="match status" value="1"/>
</dbReference>
<evidence type="ECO:0000259" key="20">
    <source>
        <dbReference type="PROSITE" id="PS50110"/>
    </source>
</evidence>
<dbReference type="PANTHER" id="PTHR45339:SF1">
    <property type="entry name" value="HYBRID SIGNAL TRANSDUCTION HISTIDINE KINASE J"/>
    <property type="match status" value="1"/>
</dbReference>
<dbReference type="InterPro" id="IPR001789">
    <property type="entry name" value="Sig_transdc_resp-reg_receiver"/>
</dbReference>
<evidence type="ECO:0000256" key="13">
    <source>
        <dbReference type="ARBA" id="ARBA00023012"/>
    </source>
</evidence>
<dbReference type="CDD" id="cd16922">
    <property type="entry name" value="HATPase_EvgS-ArcB-TorS-like"/>
    <property type="match status" value="1"/>
</dbReference>
<evidence type="ECO:0000256" key="3">
    <source>
        <dbReference type="ARBA" id="ARBA00006402"/>
    </source>
</evidence>
<dbReference type="EMBL" id="ANNX02000012">
    <property type="protein sequence ID" value="KYC43971.1"/>
    <property type="molecule type" value="Genomic_DNA"/>
</dbReference>
<evidence type="ECO:0000256" key="18">
    <source>
        <dbReference type="SAM" id="Phobius"/>
    </source>
</evidence>
<evidence type="ECO:0000256" key="1">
    <source>
        <dbReference type="ARBA" id="ARBA00000085"/>
    </source>
</evidence>
<dbReference type="RefSeq" id="WP_017741254.1">
    <property type="nucleotide sequence ID" value="NZ_KQ976354.1"/>
</dbReference>
<dbReference type="SUPFAM" id="SSF52172">
    <property type="entry name" value="CheY-like"/>
    <property type="match status" value="1"/>
</dbReference>
<dbReference type="InterPro" id="IPR004358">
    <property type="entry name" value="Sig_transdc_His_kin-like_C"/>
</dbReference>
<comment type="caution">
    <text evidence="21">The sequence shown here is derived from an EMBL/GenBank/DDBJ whole genome shotgun (WGS) entry which is preliminary data.</text>
</comment>